<dbReference type="Proteomes" id="UP001283361">
    <property type="component" value="Unassembled WGS sequence"/>
</dbReference>
<accession>A0AAE0YNG6</accession>
<comment type="caution">
    <text evidence="1">The sequence shown here is derived from an EMBL/GenBank/DDBJ whole genome shotgun (WGS) entry which is preliminary data.</text>
</comment>
<sequence length="176" mass="19011">MYVLGFSLTTVLALLGVFSNAANIIVFCKLGFQESTNISLHPRAINDLMASTANVVVEISQSPFLKIEYLPQGSLILQTTYLASFVVYSCLWIRRFDHCGPGDGRMSLYSISLKIGPICSFVTTSDSDQETPGSASKSLPARMLTGSVCSLCIGFTPSEESPPFTLRGLADFGYLS</sequence>
<organism evidence="1 2">
    <name type="scientific">Elysia crispata</name>
    <name type="common">lettuce slug</name>
    <dbReference type="NCBI Taxonomy" id="231223"/>
    <lineage>
        <taxon>Eukaryota</taxon>
        <taxon>Metazoa</taxon>
        <taxon>Spiralia</taxon>
        <taxon>Lophotrochozoa</taxon>
        <taxon>Mollusca</taxon>
        <taxon>Gastropoda</taxon>
        <taxon>Heterobranchia</taxon>
        <taxon>Euthyneura</taxon>
        <taxon>Panpulmonata</taxon>
        <taxon>Sacoglossa</taxon>
        <taxon>Placobranchoidea</taxon>
        <taxon>Plakobranchidae</taxon>
        <taxon>Elysia</taxon>
    </lineage>
</organism>
<name>A0AAE0YNG6_9GAST</name>
<protein>
    <submittedName>
        <fullName evidence="1">Uncharacterized protein</fullName>
    </submittedName>
</protein>
<evidence type="ECO:0000313" key="1">
    <source>
        <dbReference type="EMBL" id="KAK3751499.1"/>
    </source>
</evidence>
<keyword evidence="2" id="KW-1185">Reference proteome</keyword>
<gene>
    <name evidence="1" type="ORF">RRG08_030524</name>
</gene>
<dbReference type="AlphaFoldDB" id="A0AAE0YNG6"/>
<reference evidence="1" key="1">
    <citation type="journal article" date="2023" name="G3 (Bethesda)">
        <title>A reference genome for the long-term kleptoplast-retaining sea slug Elysia crispata morphotype clarki.</title>
        <authorList>
            <person name="Eastman K.E."/>
            <person name="Pendleton A.L."/>
            <person name="Shaikh M.A."/>
            <person name="Suttiyut T."/>
            <person name="Ogas R."/>
            <person name="Tomko P."/>
            <person name="Gavelis G."/>
            <person name="Widhalm J.R."/>
            <person name="Wisecaver J.H."/>
        </authorList>
    </citation>
    <scope>NUCLEOTIDE SEQUENCE</scope>
    <source>
        <strain evidence="1">ECLA1</strain>
    </source>
</reference>
<evidence type="ECO:0000313" key="2">
    <source>
        <dbReference type="Proteomes" id="UP001283361"/>
    </source>
</evidence>
<dbReference type="EMBL" id="JAWDGP010005816">
    <property type="protein sequence ID" value="KAK3751499.1"/>
    <property type="molecule type" value="Genomic_DNA"/>
</dbReference>
<proteinExistence type="predicted"/>